<dbReference type="KEGG" id="sliu:111354623"/>
<evidence type="ECO:0000259" key="14">
    <source>
        <dbReference type="Pfam" id="PF17039"/>
    </source>
</evidence>
<dbReference type="InterPro" id="IPR055270">
    <property type="entry name" value="Glyco_tran_10_C"/>
</dbReference>
<feature type="domain" description="Fucosyltransferase C-terminal" evidence="13">
    <location>
        <begin position="226"/>
        <end position="395"/>
    </location>
</feature>
<dbReference type="RefSeq" id="XP_022823939.1">
    <property type="nucleotide sequence ID" value="XM_022968171.1"/>
</dbReference>
<feature type="transmembrane region" description="Helical" evidence="12">
    <location>
        <begin position="28"/>
        <end position="51"/>
    </location>
</feature>
<keyword evidence="11" id="KW-0325">Glycoprotein</keyword>
<keyword evidence="6 12" id="KW-0812">Transmembrane</keyword>
<dbReference type="PANTHER" id="PTHR48438">
    <property type="entry name" value="ALPHA-(1,3)-FUCOSYLTRANSFERASE C-RELATED"/>
    <property type="match status" value="1"/>
</dbReference>
<evidence type="ECO:0000256" key="2">
    <source>
        <dbReference type="ARBA" id="ARBA00004922"/>
    </source>
</evidence>
<evidence type="ECO:0000256" key="7">
    <source>
        <dbReference type="ARBA" id="ARBA00022968"/>
    </source>
</evidence>
<keyword evidence="10 12" id="KW-0472">Membrane</keyword>
<evidence type="ECO:0000256" key="8">
    <source>
        <dbReference type="ARBA" id="ARBA00022989"/>
    </source>
</evidence>
<reference evidence="16" key="1">
    <citation type="submission" date="2025-08" db="UniProtKB">
        <authorList>
            <consortium name="RefSeq"/>
        </authorList>
    </citation>
    <scope>IDENTIFICATION</scope>
    <source>
        <strain evidence="16">Ishihara</strain>
        <tissue evidence="16">Whole body</tissue>
    </source>
</reference>
<keyword evidence="5 12" id="KW-0808">Transferase</keyword>
<dbReference type="OrthoDB" id="427096at2759"/>
<evidence type="ECO:0000256" key="10">
    <source>
        <dbReference type="ARBA" id="ARBA00023136"/>
    </source>
</evidence>
<evidence type="ECO:0000256" key="12">
    <source>
        <dbReference type="RuleBase" id="RU003832"/>
    </source>
</evidence>
<dbReference type="GO" id="GO:0008417">
    <property type="term" value="F:fucosyltransferase activity"/>
    <property type="evidence" value="ECO:0007669"/>
    <property type="project" value="InterPro"/>
</dbReference>
<dbReference type="InterPro" id="IPR031481">
    <property type="entry name" value="Glyco_tran_10_N"/>
</dbReference>
<keyword evidence="15" id="KW-1185">Reference proteome</keyword>
<evidence type="ECO:0000259" key="13">
    <source>
        <dbReference type="Pfam" id="PF00852"/>
    </source>
</evidence>
<dbReference type="Pfam" id="PF00852">
    <property type="entry name" value="Glyco_transf_10"/>
    <property type="match status" value="1"/>
</dbReference>
<comment type="pathway">
    <text evidence="2">Protein modification; protein glycosylation.</text>
</comment>
<name>A0A9J7E8W6_SPOLT</name>
<dbReference type="InterPro" id="IPR001503">
    <property type="entry name" value="Glyco_trans_10"/>
</dbReference>
<evidence type="ECO:0000256" key="5">
    <source>
        <dbReference type="ARBA" id="ARBA00022679"/>
    </source>
</evidence>
<gene>
    <name evidence="16" type="primary">LOC111354623</name>
</gene>
<evidence type="ECO:0000256" key="4">
    <source>
        <dbReference type="ARBA" id="ARBA00022676"/>
    </source>
</evidence>
<evidence type="ECO:0000256" key="11">
    <source>
        <dbReference type="ARBA" id="ARBA00023180"/>
    </source>
</evidence>
<evidence type="ECO:0000256" key="6">
    <source>
        <dbReference type="ARBA" id="ARBA00022692"/>
    </source>
</evidence>
<sequence length="426" mass="50808">MRDKKDKAMYNTYHIKDMMFVSNCKKNFLKITVCCVFGVVGLVVMILPHVLMSSQVVHHRRHTRYATDLKYILFWSHKKHKSSIPTLSRLTEFQSGQRTFIDQKCRYINCYITYNKDILKNDEDFDAVVFDLNTVAKMDVNFLNLTRSPDQLYIFRSLETSDKYPLCEHDLEHFFNWTWTYKLTSDIPQPFLSIYNSVNRTIIGPTINMQWTTTVKKTRKYANKIRQKKRAVAWILTKCKLKSRHEDFIREFRYELSGYNYTLDIYGPCSAKKCPGGSALKCYKMVEKEYFFQIVVEEYLTEDYVTEVMVGAMLHLAIPIVLGPSDYSNFLPPGSYINAQSFSMPKLGALVDYLIRNPDMYEYFFDWKKYYYYKVRPRSHVCDLCQKLNEFNGTSVTRRHFRHWWDPDYKDECQRLRLFKLFNTET</sequence>
<dbReference type="EC" id="2.4.1.-" evidence="12"/>
<dbReference type="InterPro" id="IPR038577">
    <property type="entry name" value="GT10-like_C_sf"/>
</dbReference>
<keyword evidence="4 12" id="KW-0328">Glycosyltransferase</keyword>
<evidence type="ECO:0000313" key="15">
    <source>
        <dbReference type="Proteomes" id="UP000301870"/>
    </source>
</evidence>
<accession>A0A9J7E8W6</accession>
<comment type="similarity">
    <text evidence="3 12">Belongs to the glycosyltransferase 10 family.</text>
</comment>
<organism evidence="15 16">
    <name type="scientific">Spodoptera litura</name>
    <name type="common">Asian cotton leafworm</name>
    <dbReference type="NCBI Taxonomy" id="69820"/>
    <lineage>
        <taxon>Eukaryota</taxon>
        <taxon>Metazoa</taxon>
        <taxon>Ecdysozoa</taxon>
        <taxon>Arthropoda</taxon>
        <taxon>Hexapoda</taxon>
        <taxon>Insecta</taxon>
        <taxon>Pterygota</taxon>
        <taxon>Neoptera</taxon>
        <taxon>Endopterygota</taxon>
        <taxon>Lepidoptera</taxon>
        <taxon>Glossata</taxon>
        <taxon>Ditrysia</taxon>
        <taxon>Noctuoidea</taxon>
        <taxon>Noctuidae</taxon>
        <taxon>Amphipyrinae</taxon>
        <taxon>Spodoptera</taxon>
    </lineage>
</organism>
<evidence type="ECO:0000313" key="16">
    <source>
        <dbReference type="RefSeq" id="XP_022823939.1"/>
    </source>
</evidence>
<evidence type="ECO:0000256" key="9">
    <source>
        <dbReference type="ARBA" id="ARBA00023034"/>
    </source>
</evidence>
<dbReference type="SUPFAM" id="SSF53756">
    <property type="entry name" value="UDP-Glycosyltransferase/glycogen phosphorylase"/>
    <property type="match status" value="1"/>
</dbReference>
<keyword evidence="8 12" id="KW-1133">Transmembrane helix</keyword>
<dbReference type="Gene3D" id="3.40.50.11660">
    <property type="entry name" value="Glycosyl transferase family 10, C-terminal domain"/>
    <property type="match status" value="1"/>
</dbReference>
<evidence type="ECO:0000256" key="1">
    <source>
        <dbReference type="ARBA" id="ARBA00004447"/>
    </source>
</evidence>
<keyword evidence="9 12" id="KW-0333">Golgi apparatus</keyword>
<keyword evidence="7" id="KW-0735">Signal-anchor</keyword>
<dbReference type="Pfam" id="PF17039">
    <property type="entry name" value="Glyco_tran_10_N"/>
    <property type="match status" value="1"/>
</dbReference>
<dbReference type="AlphaFoldDB" id="A0A9J7E8W6"/>
<comment type="subcellular location">
    <subcellularLocation>
        <location evidence="1 12">Golgi apparatus</location>
        <location evidence="1 12">Golgi stack membrane</location>
        <topology evidence="1 12">Single-pass type II membrane protein</topology>
    </subcellularLocation>
</comment>
<proteinExistence type="inferred from homology"/>
<dbReference type="GO" id="GO:0032580">
    <property type="term" value="C:Golgi cisterna membrane"/>
    <property type="evidence" value="ECO:0007669"/>
    <property type="project" value="UniProtKB-SubCell"/>
</dbReference>
<dbReference type="PANTHER" id="PTHR48438:SF1">
    <property type="entry name" value="ALPHA-(1,3)-FUCOSYLTRANSFERASE C-RELATED"/>
    <property type="match status" value="1"/>
</dbReference>
<evidence type="ECO:0000256" key="3">
    <source>
        <dbReference type="ARBA" id="ARBA00008919"/>
    </source>
</evidence>
<protein>
    <recommendedName>
        <fullName evidence="12">Fucosyltransferase</fullName>
        <ecNumber evidence="12">2.4.1.-</ecNumber>
    </recommendedName>
</protein>
<feature type="domain" description="Fucosyltransferase N-terminal" evidence="14">
    <location>
        <begin position="70"/>
        <end position="191"/>
    </location>
</feature>
<dbReference type="Proteomes" id="UP000301870">
    <property type="component" value="Chromosome 18"/>
</dbReference>
<dbReference type="GeneID" id="111354623"/>